<organism evidence="1">
    <name type="scientific">marine sediment metagenome</name>
    <dbReference type="NCBI Taxonomy" id="412755"/>
    <lineage>
        <taxon>unclassified sequences</taxon>
        <taxon>metagenomes</taxon>
        <taxon>ecological metagenomes</taxon>
    </lineage>
</organism>
<dbReference type="AlphaFoldDB" id="A0A0F9ERA0"/>
<name>A0A0F9ERA0_9ZZZZ</name>
<gene>
    <name evidence="1" type="ORF">LCGC14_2043440</name>
</gene>
<reference evidence="1" key="1">
    <citation type="journal article" date="2015" name="Nature">
        <title>Complex archaea that bridge the gap between prokaryotes and eukaryotes.</title>
        <authorList>
            <person name="Spang A."/>
            <person name="Saw J.H."/>
            <person name="Jorgensen S.L."/>
            <person name="Zaremba-Niedzwiedzka K."/>
            <person name="Martijn J."/>
            <person name="Lind A.E."/>
            <person name="van Eijk R."/>
            <person name="Schleper C."/>
            <person name="Guy L."/>
            <person name="Ettema T.J."/>
        </authorList>
    </citation>
    <scope>NUCLEOTIDE SEQUENCE</scope>
</reference>
<comment type="caution">
    <text evidence="1">The sequence shown here is derived from an EMBL/GenBank/DDBJ whole genome shotgun (WGS) entry which is preliminary data.</text>
</comment>
<dbReference type="EMBL" id="LAZR01024002">
    <property type="protein sequence ID" value="KKL76579.1"/>
    <property type="molecule type" value="Genomic_DNA"/>
</dbReference>
<proteinExistence type="predicted"/>
<protein>
    <submittedName>
        <fullName evidence="1">Uncharacterized protein</fullName>
    </submittedName>
</protein>
<evidence type="ECO:0000313" key="1">
    <source>
        <dbReference type="EMBL" id="KKL76579.1"/>
    </source>
</evidence>
<feature type="non-terminal residue" evidence="1">
    <location>
        <position position="42"/>
    </location>
</feature>
<accession>A0A0F9ERA0</accession>
<sequence>MKTAELFESMQDVVARAIEQAEQQPYVINWDQQPGWLNYEEA</sequence>